<keyword evidence="2" id="KW-0805">Transcription regulation</keyword>
<evidence type="ECO:0000256" key="2">
    <source>
        <dbReference type="ARBA" id="ARBA00023015"/>
    </source>
</evidence>
<reference evidence="7 8" key="1">
    <citation type="journal article" date="2016" name="Genome Biol. Evol.">
        <title>Gene Family Evolution Reflects Adaptation to Soil Environmental Stressors in the Genome of the Collembolan Orchesella cincta.</title>
        <authorList>
            <person name="Faddeeva-Vakhrusheva A."/>
            <person name="Derks M.F."/>
            <person name="Anvar S.Y."/>
            <person name="Agamennone V."/>
            <person name="Suring W."/>
            <person name="Smit S."/>
            <person name="van Straalen N.M."/>
            <person name="Roelofs D."/>
        </authorList>
    </citation>
    <scope>NUCLEOTIDE SEQUENCE [LARGE SCALE GENOMIC DNA]</scope>
    <source>
        <tissue evidence="7">Mixed pool</tissue>
    </source>
</reference>
<evidence type="ECO:0000313" key="8">
    <source>
        <dbReference type="Proteomes" id="UP000094527"/>
    </source>
</evidence>
<feature type="region of interest" description="Disordered" evidence="6">
    <location>
        <begin position="28"/>
        <end position="112"/>
    </location>
</feature>
<evidence type="ECO:0000256" key="1">
    <source>
        <dbReference type="ARBA" id="ARBA00004123"/>
    </source>
</evidence>
<dbReference type="STRING" id="48709.A0A1D2MVG7"/>
<comment type="caution">
    <text evidence="7">The sequence shown here is derived from an EMBL/GenBank/DDBJ whole genome shotgun (WGS) entry which is preliminary data.</text>
</comment>
<keyword evidence="8" id="KW-1185">Reference proteome</keyword>
<protein>
    <submittedName>
        <fullName evidence="7">Transcription factor Sox-10</fullName>
    </submittedName>
</protein>
<feature type="compositionally biased region" description="Low complexity" evidence="6">
    <location>
        <begin position="184"/>
        <end position="216"/>
    </location>
</feature>
<organism evidence="7 8">
    <name type="scientific">Orchesella cincta</name>
    <name type="common">Springtail</name>
    <name type="synonym">Podura cincta</name>
    <dbReference type="NCBI Taxonomy" id="48709"/>
    <lineage>
        <taxon>Eukaryota</taxon>
        <taxon>Metazoa</taxon>
        <taxon>Ecdysozoa</taxon>
        <taxon>Arthropoda</taxon>
        <taxon>Hexapoda</taxon>
        <taxon>Collembola</taxon>
        <taxon>Entomobryomorpha</taxon>
        <taxon>Entomobryoidea</taxon>
        <taxon>Orchesellidae</taxon>
        <taxon>Orchesellinae</taxon>
        <taxon>Orchesella</taxon>
    </lineage>
</organism>
<dbReference type="AlphaFoldDB" id="A0A1D2MVG7"/>
<keyword evidence="5" id="KW-0539">Nucleus</keyword>
<evidence type="ECO:0000256" key="5">
    <source>
        <dbReference type="ARBA" id="ARBA00023242"/>
    </source>
</evidence>
<dbReference type="EMBL" id="LJIJ01000492">
    <property type="protein sequence ID" value="ODM96898.1"/>
    <property type="molecule type" value="Genomic_DNA"/>
</dbReference>
<dbReference type="Proteomes" id="UP000094527">
    <property type="component" value="Unassembled WGS sequence"/>
</dbReference>
<feature type="compositionally biased region" description="Basic residues" evidence="6">
    <location>
        <begin position="302"/>
        <end position="311"/>
    </location>
</feature>
<keyword evidence="4" id="KW-0804">Transcription</keyword>
<evidence type="ECO:0000256" key="4">
    <source>
        <dbReference type="ARBA" id="ARBA00023163"/>
    </source>
</evidence>
<evidence type="ECO:0000256" key="3">
    <source>
        <dbReference type="ARBA" id="ARBA00023125"/>
    </source>
</evidence>
<sequence>FYFFYFRCLSDEEKQPFIQEASRLRMEHKKSYPDYKYQPRRRKQKGKELQEKNAISFRSTKSPGSVDASQGTPSPNPPTPPTTPKTEIKSTNKRTKMQGGRNDPIIASSKLSSNMSSVSSISSALSNHSGGMDNSPSIQLSDHWDHFPNLRHGHSNLTSHLPHHHHPAHHPHHSHHHGSYNAAGLLYSSSPASSGSSGGSVSLTSLQGSPLSSSSSAGVHGHSNQSSSGNTNSGSGAIITGNGRTTSPTVSGGPGSGSGSSTLSTSSNLGSSGILSSMKMENSSSSPVSSAPEALFPPGYAAHHHHHHHSAHGMSVVAADFQQNSAGLAYIHDPHVHYQQYFPSVENWTGFHSSYL</sequence>
<feature type="compositionally biased region" description="Low complexity" evidence="6">
    <location>
        <begin position="223"/>
        <end position="236"/>
    </location>
</feature>
<feature type="compositionally biased region" description="Polar residues" evidence="6">
    <location>
        <begin position="56"/>
        <end position="71"/>
    </location>
</feature>
<evidence type="ECO:0000256" key="6">
    <source>
        <dbReference type="SAM" id="MobiDB-lite"/>
    </source>
</evidence>
<dbReference type="InterPro" id="IPR036910">
    <property type="entry name" value="HMG_box_dom_sf"/>
</dbReference>
<feature type="non-terminal residue" evidence="7">
    <location>
        <position position="1"/>
    </location>
</feature>
<dbReference type="GO" id="GO:0000978">
    <property type="term" value="F:RNA polymerase II cis-regulatory region sequence-specific DNA binding"/>
    <property type="evidence" value="ECO:0007669"/>
    <property type="project" value="TreeGrafter"/>
</dbReference>
<dbReference type="PANTHER" id="PTHR45803">
    <property type="entry name" value="SOX100B"/>
    <property type="match status" value="1"/>
</dbReference>
<name>A0A1D2MVG7_ORCCI</name>
<feature type="compositionally biased region" description="Low complexity" evidence="6">
    <location>
        <begin position="259"/>
        <end position="294"/>
    </location>
</feature>
<proteinExistence type="predicted"/>
<dbReference type="SUPFAM" id="SSF47095">
    <property type="entry name" value="HMG-box"/>
    <property type="match status" value="1"/>
</dbReference>
<keyword evidence="3" id="KW-0238">DNA-binding</keyword>
<dbReference type="GO" id="GO:0000981">
    <property type="term" value="F:DNA-binding transcription factor activity, RNA polymerase II-specific"/>
    <property type="evidence" value="ECO:0007669"/>
    <property type="project" value="TreeGrafter"/>
</dbReference>
<gene>
    <name evidence="7" type="ORF">Ocin01_09781</name>
</gene>
<dbReference type="OrthoDB" id="6247875at2759"/>
<feature type="compositionally biased region" description="Pro residues" evidence="6">
    <location>
        <begin position="74"/>
        <end position="83"/>
    </location>
</feature>
<dbReference type="Gene3D" id="1.10.30.10">
    <property type="entry name" value="High mobility group box domain"/>
    <property type="match status" value="1"/>
</dbReference>
<dbReference type="InterPro" id="IPR050917">
    <property type="entry name" value="SOX_TF"/>
</dbReference>
<dbReference type="PANTHER" id="PTHR45803:SF5">
    <property type="entry name" value="SOX100B"/>
    <property type="match status" value="1"/>
</dbReference>
<comment type="subcellular location">
    <subcellularLocation>
        <location evidence="1">Nucleus</location>
    </subcellularLocation>
</comment>
<evidence type="ECO:0000313" key="7">
    <source>
        <dbReference type="EMBL" id="ODM96898.1"/>
    </source>
</evidence>
<feature type="region of interest" description="Disordered" evidence="6">
    <location>
        <begin position="155"/>
        <end position="313"/>
    </location>
</feature>
<feature type="compositionally biased region" description="Basic residues" evidence="6">
    <location>
        <begin position="161"/>
        <end position="178"/>
    </location>
</feature>
<accession>A0A1D2MVG7</accession>
<dbReference type="GO" id="GO:0005634">
    <property type="term" value="C:nucleus"/>
    <property type="evidence" value="ECO:0007669"/>
    <property type="project" value="UniProtKB-SubCell"/>
</dbReference>